<dbReference type="InterPro" id="IPR005644">
    <property type="entry name" value="NolW-like"/>
</dbReference>
<dbReference type="GO" id="GO:0009279">
    <property type="term" value="C:cell outer membrane"/>
    <property type="evidence" value="ECO:0007669"/>
    <property type="project" value="UniProtKB-SubCell"/>
</dbReference>
<evidence type="ECO:0000256" key="1">
    <source>
        <dbReference type="ARBA" id="ARBA00004370"/>
    </source>
</evidence>
<keyword evidence="2" id="KW-0732">Signal</keyword>
<evidence type="ECO:0000259" key="7">
    <source>
        <dbReference type="Pfam" id="PF03958"/>
    </source>
</evidence>
<evidence type="ECO:0000256" key="5">
    <source>
        <dbReference type="RuleBase" id="RU004004"/>
    </source>
</evidence>
<dbReference type="InterPro" id="IPR038591">
    <property type="entry name" value="NolW-like_sf"/>
</dbReference>
<dbReference type="InterPro" id="IPR001775">
    <property type="entry name" value="GspD/PilQ"/>
</dbReference>
<evidence type="ECO:0000259" key="6">
    <source>
        <dbReference type="Pfam" id="PF00263"/>
    </source>
</evidence>
<feature type="domain" description="Type II/III secretion system secretin-like" evidence="6">
    <location>
        <begin position="351"/>
        <end position="515"/>
    </location>
</feature>
<evidence type="ECO:0000313" key="8">
    <source>
        <dbReference type="EMBL" id="HGK63718.1"/>
    </source>
</evidence>
<comment type="caution">
    <text evidence="8">The sequence shown here is derived from an EMBL/GenBank/DDBJ whole genome shotgun (WGS) entry which is preliminary data.</text>
</comment>
<dbReference type="PANTHER" id="PTHR30604">
    <property type="entry name" value="PROTEIN TRANSPORT PROTEIN HOFQ"/>
    <property type="match status" value="1"/>
</dbReference>
<dbReference type="InterPro" id="IPR004845">
    <property type="entry name" value="T2SS_GspD_CS"/>
</dbReference>
<keyword evidence="3" id="KW-0472">Membrane</keyword>
<dbReference type="InterPro" id="IPR004846">
    <property type="entry name" value="T2SS/T3SS_dom"/>
</dbReference>
<dbReference type="Gene3D" id="3.30.1370.130">
    <property type="match status" value="1"/>
</dbReference>
<dbReference type="GO" id="GO:0009306">
    <property type="term" value="P:protein secretion"/>
    <property type="evidence" value="ECO:0007669"/>
    <property type="project" value="InterPro"/>
</dbReference>
<name>A0A7V3ZV79_UNCW3</name>
<keyword evidence="5" id="KW-0813">Transport</keyword>
<evidence type="ECO:0008006" key="9">
    <source>
        <dbReference type="Google" id="ProtNLM"/>
    </source>
</evidence>
<evidence type="ECO:0000256" key="2">
    <source>
        <dbReference type="ARBA" id="ARBA00022729"/>
    </source>
</evidence>
<protein>
    <recommendedName>
        <fullName evidence="9">Type IV pilus secretin family protein</fullName>
    </recommendedName>
</protein>
<dbReference type="Pfam" id="PF03958">
    <property type="entry name" value="Secretin_N"/>
    <property type="match status" value="1"/>
</dbReference>
<dbReference type="EMBL" id="DTDR01000101">
    <property type="protein sequence ID" value="HGK63718.1"/>
    <property type="molecule type" value="Genomic_DNA"/>
</dbReference>
<comment type="similarity">
    <text evidence="4">Belongs to the bacterial secretin family.</text>
</comment>
<reference evidence="8" key="1">
    <citation type="journal article" date="2020" name="mSystems">
        <title>Genome- and Community-Level Interaction Insights into Carbon Utilization and Element Cycling Functions of Hydrothermarchaeota in Hydrothermal Sediment.</title>
        <authorList>
            <person name="Zhou Z."/>
            <person name="Liu Y."/>
            <person name="Xu W."/>
            <person name="Pan J."/>
            <person name="Luo Z.H."/>
            <person name="Li M."/>
        </authorList>
    </citation>
    <scope>NUCLEOTIDE SEQUENCE [LARGE SCALE GENOMIC DNA]</scope>
    <source>
        <strain evidence="8">SpSt-697</strain>
    </source>
</reference>
<proteinExistence type="inferred from homology"/>
<dbReference type="PROSITE" id="PS00875">
    <property type="entry name" value="T2SP_D"/>
    <property type="match status" value="1"/>
</dbReference>
<comment type="subcellular location">
    <subcellularLocation>
        <location evidence="5">Cell outer membrane</location>
    </subcellularLocation>
    <subcellularLocation>
        <location evidence="1">Membrane</location>
    </subcellularLocation>
</comment>
<dbReference type="AlphaFoldDB" id="A0A7V3ZV79"/>
<dbReference type="InterPro" id="IPR051808">
    <property type="entry name" value="Type_IV_pilus_biogenesis"/>
</dbReference>
<dbReference type="Pfam" id="PF00263">
    <property type="entry name" value="Secretin"/>
    <property type="match status" value="1"/>
</dbReference>
<dbReference type="Gene3D" id="3.30.1370.120">
    <property type="match status" value="1"/>
</dbReference>
<organism evidence="8">
    <name type="scientific">candidate division WOR-3 bacterium</name>
    <dbReference type="NCBI Taxonomy" id="2052148"/>
    <lineage>
        <taxon>Bacteria</taxon>
        <taxon>Bacteria division WOR-3</taxon>
    </lineage>
</organism>
<feature type="domain" description="NolW-like" evidence="7">
    <location>
        <begin position="215"/>
        <end position="286"/>
    </location>
</feature>
<evidence type="ECO:0000256" key="3">
    <source>
        <dbReference type="ARBA" id="ARBA00023136"/>
    </source>
</evidence>
<evidence type="ECO:0000256" key="4">
    <source>
        <dbReference type="RuleBase" id="RU004003"/>
    </source>
</evidence>
<dbReference type="PRINTS" id="PR00811">
    <property type="entry name" value="BCTERIALGSPD"/>
</dbReference>
<accession>A0A7V3ZV79</accession>
<dbReference type="PANTHER" id="PTHR30604:SF1">
    <property type="entry name" value="DNA UTILIZATION PROTEIN HOFQ"/>
    <property type="match status" value="1"/>
</dbReference>
<sequence length="518" mass="58352">MKKYIFLLIILITFSFSQDNFLRNIYYEELLEKLRITLSCDTFCEFQTSLDLYPPAINVTLFNIKSLIKETIEVSKLGIRNIIIKEEEEKVKININLEAPYAYKVFRQGNLIILELSKETVTPPTEKRVAERTVSLEVKDADIIDVLRMLSRLGNVNIIASPEVKGTITMRFENVPFSVAFSAILKAVECNAVEISEGVIMVKPFKKDVEGELQTRIYNLNYAEAKDLKKVIDRFLSSKGRCEEVEKKIGEGGGSKRSSYLIVTDIPEKLTEIDKVIAEIDRPAPQISIEAKFIETKISVDKIYGIDWSIRTAATAAEMPKIGEEVAIPIMFNHLIVGKLSFTQMSAALELLQSEGKAKLLANPHTLTMDNQRANVAMVTRVPLLEVRVDPETRERTYTWRERSVGIELTVTPHLTADGNITMEIEPKVEAIIGWRTAAEQEVPIIATREAKTQVTAKDGEVIVIGGLKQQQETKAESKVPILSAIPIIGKLFTRTIVKKEETELLIFIIPRVIENQS</sequence>
<gene>
    <name evidence="8" type="ORF">ENU74_03910</name>
</gene>